<dbReference type="EMBL" id="CM017322">
    <property type="protein sequence ID" value="KAE8009970.1"/>
    <property type="molecule type" value="Genomic_DNA"/>
</dbReference>
<accession>A0A5N6QUI1</accession>
<evidence type="ECO:0000256" key="1">
    <source>
        <dbReference type="SAM" id="Coils"/>
    </source>
</evidence>
<gene>
    <name evidence="2" type="ORF">FH972_006371</name>
</gene>
<keyword evidence="1" id="KW-0175">Coiled coil</keyword>
<evidence type="ECO:0000313" key="3">
    <source>
        <dbReference type="Proteomes" id="UP000327013"/>
    </source>
</evidence>
<sequence>MYNLEAKAKQCQTLVQVEVGKVIAEDEKKIVQLKAEMEQLVNEITNYRKQIEIEDIKMRNEEELPYYHCVFMDRTNVCTMHVLLWRLSQ</sequence>
<protein>
    <submittedName>
        <fullName evidence="2">Uncharacterized protein</fullName>
    </submittedName>
</protein>
<feature type="coiled-coil region" evidence="1">
    <location>
        <begin position="23"/>
        <end position="57"/>
    </location>
</feature>
<evidence type="ECO:0000313" key="2">
    <source>
        <dbReference type="EMBL" id="KAE8009970.1"/>
    </source>
</evidence>
<keyword evidence="3" id="KW-1185">Reference proteome</keyword>
<dbReference type="Proteomes" id="UP000327013">
    <property type="component" value="Chromosome 2"/>
</dbReference>
<dbReference type="AlphaFoldDB" id="A0A5N6QUI1"/>
<name>A0A5N6QUI1_9ROSI</name>
<proteinExistence type="predicted"/>
<organism evidence="2 3">
    <name type="scientific">Carpinus fangiana</name>
    <dbReference type="NCBI Taxonomy" id="176857"/>
    <lineage>
        <taxon>Eukaryota</taxon>
        <taxon>Viridiplantae</taxon>
        <taxon>Streptophyta</taxon>
        <taxon>Embryophyta</taxon>
        <taxon>Tracheophyta</taxon>
        <taxon>Spermatophyta</taxon>
        <taxon>Magnoliopsida</taxon>
        <taxon>eudicotyledons</taxon>
        <taxon>Gunneridae</taxon>
        <taxon>Pentapetalae</taxon>
        <taxon>rosids</taxon>
        <taxon>fabids</taxon>
        <taxon>Fagales</taxon>
        <taxon>Betulaceae</taxon>
        <taxon>Carpinus</taxon>
    </lineage>
</organism>
<reference evidence="2 3" key="1">
    <citation type="submission" date="2019-06" db="EMBL/GenBank/DDBJ databases">
        <title>A chromosomal-level reference genome of Carpinus fangiana (Coryloideae, Betulaceae).</title>
        <authorList>
            <person name="Yang X."/>
            <person name="Wang Z."/>
            <person name="Zhang L."/>
            <person name="Hao G."/>
            <person name="Liu J."/>
            <person name="Yang Y."/>
        </authorList>
    </citation>
    <scope>NUCLEOTIDE SEQUENCE [LARGE SCALE GENOMIC DNA]</scope>
    <source>
        <strain evidence="2">Cfa_2016G</strain>
        <tissue evidence="2">Leaf</tissue>
    </source>
</reference>